<accession>A0A402BHZ8</accession>
<evidence type="ECO:0000313" key="2">
    <source>
        <dbReference type="EMBL" id="GCE30940.1"/>
    </source>
</evidence>
<evidence type="ECO:0000313" key="3">
    <source>
        <dbReference type="Proteomes" id="UP000287171"/>
    </source>
</evidence>
<organism evidence="2 3">
    <name type="scientific">Dictyobacter alpinus</name>
    <dbReference type="NCBI Taxonomy" id="2014873"/>
    <lineage>
        <taxon>Bacteria</taxon>
        <taxon>Bacillati</taxon>
        <taxon>Chloroflexota</taxon>
        <taxon>Ktedonobacteria</taxon>
        <taxon>Ktedonobacterales</taxon>
        <taxon>Dictyobacteraceae</taxon>
        <taxon>Dictyobacter</taxon>
    </lineage>
</organism>
<proteinExistence type="predicted"/>
<name>A0A402BHZ8_9CHLR</name>
<dbReference type="InterPro" id="IPR036291">
    <property type="entry name" value="NAD(P)-bd_dom_sf"/>
</dbReference>
<protein>
    <submittedName>
        <fullName evidence="2">Saccharopine dehydrogenase</fullName>
    </submittedName>
</protein>
<dbReference type="Pfam" id="PF03435">
    <property type="entry name" value="Sacchrp_dh_NADP"/>
    <property type="match status" value="1"/>
</dbReference>
<gene>
    <name evidence="2" type="ORF">KDA_64240</name>
</gene>
<reference evidence="3" key="1">
    <citation type="submission" date="2018-12" db="EMBL/GenBank/DDBJ databases">
        <title>Tengunoibacter tsumagoiensis gen. nov., sp. nov., Dictyobacter kobayashii sp. nov., D. alpinus sp. nov., and D. joshuensis sp. nov. and description of Dictyobacteraceae fam. nov. within the order Ktedonobacterales isolated from Tengu-no-mugimeshi.</title>
        <authorList>
            <person name="Wang C.M."/>
            <person name="Zheng Y."/>
            <person name="Sakai Y."/>
            <person name="Toyoda A."/>
            <person name="Minakuchi Y."/>
            <person name="Abe K."/>
            <person name="Yokota A."/>
            <person name="Yabe S."/>
        </authorList>
    </citation>
    <scope>NUCLEOTIDE SEQUENCE [LARGE SCALE GENOMIC DNA]</scope>
    <source>
        <strain evidence="3">Uno16</strain>
    </source>
</reference>
<dbReference type="InterPro" id="IPR005097">
    <property type="entry name" value="Sacchrp_dh_NADP-bd"/>
</dbReference>
<dbReference type="SUPFAM" id="SSF51735">
    <property type="entry name" value="NAD(P)-binding Rossmann-fold domains"/>
    <property type="match status" value="1"/>
</dbReference>
<comment type="caution">
    <text evidence="2">The sequence shown here is derived from an EMBL/GenBank/DDBJ whole genome shotgun (WGS) entry which is preliminary data.</text>
</comment>
<keyword evidence="3" id="KW-1185">Reference proteome</keyword>
<dbReference type="RefSeq" id="WP_126630967.1">
    <property type="nucleotide sequence ID" value="NZ_BIFT01000002.1"/>
</dbReference>
<dbReference type="EMBL" id="BIFT01000002">
    <property type="protein sequence ID" value="GCE30940.1"/>
    <property type="molecule type" value="Genomic_DNA"/>
</dbReference>
<evidence type="ECO:0000259" key="1">
    <source>
        <dbReference type="Pfam" id="PF03435"/>
    </source>
</evidence>
<dbReference type="Gene3D" id="3.40.50.720">
    <property type="entry name" value="NAD(P)-binding Rossmann-like Domain"/>
    <property type="match status" value="1"/>
</dbReference>
<dbReference type="PANTHER" id="PTHR43781:SF1">
    <property type="entry name" value="SACCHAROPINE DEHYDROGENASE"/>
    <property type="match status" value="1"/>
</dbReference>
<dbReference type="AlphaFoldDB" id="A0A402BHZ8"/>
<feature type="domain" description="Saccharopine dehydrogenase NADP binding" evidence="1">
    <location>
        <begin position="6"/>
        <end position="123"/>
    </location>
</feature>
<sequence length="352" mass="37860">MPAQFLLYGATGYTGELIARAAVQRGLQPILAGRNLSTVQKLADELKLPYRAFNLNNPVLLDENLVNVGVVLNCAGPFAFTANKLAQACVRVQAHYLDIAGEVPEFQALHAYDEAARAANIMLLPGVGFGIVPSDCLALHLKQRLPEAVQLSLAFQAQGGISRGTVLTTLKDLPNPGAIRQSGELIAIRAGTQKRNIDFGSGLVPAVTNPWRGDIFTAYYSTGIPTIKTYTVYPMALRIVMALSKPLKSILSSTTLQNFLKRLAQRQPAGPNAQERAQGKTILWGEVIDGHGTHVVSRLSGPEAYDFTVLTALSIAERVLSGEIQSGFHTPSQVYGADFILNMPGVERTNVA</sequence>
<dbReference type="OrthoDB" id="623995at2"/>
<dbReference type="Proteomes" id="UP000287171">
    <property type="component" value="Unassembled WGS sequence"/>
</dbReference>
<dbReference type="PANTHER" id="PTHR43781">
    <property type="entry name" value="SACCHAROPINE DEHYDROGENASE"/>
    <property type="match status" value="1"/>
</dbReference>